<keyword evidence="9" id="KW-0539">Nucleus</keyword>
<sequence>MARPSAIYRSSQQQAQLNRVKYKFPILDPQELVMLYDTMGFDIDESMLMRPSSSFMKSLIEQIIDKFLYISPYSLREKISNMEIESNNNNDNNTDDMLNESDKYYDIRPSINVVASQRIMYKFLCDCGIDDFSIRDVAKPEHTRLRIILSALINYARFREERMGDLDELMDNNDKTLENYKSLIRKNHELESQIEKINIALNNQNFTLDELHKNNEDLENELRNLRIIQKQLTDDHEKYKSEKTGLINELENQSALYIETEKDLEQIRPYIKESPESVKELIQKMKDSEAKETNVLRKLEQSLRDMNISLESFQILIQDLSNLQKTLQDLKSEAIRNKSYDENLRSLKSQINQTKEQANDYNRKISQLERQLKHNEDRIAKLKVFYSEKMKSLDEKLTNQAIEFNDVKSQKNVDDIELTKKEAQINDWMNKISDIQKQYEFECKDANFEFEKLNSKIQMYIGELKNKIDSTKDLLNM</sequence>
<dbReference type="InterPro" id="IPR041112">
    <property type="entry name" value="Nuf2_DHR10-like"/>
</dbReference>
<keyword evidence="6" id="KW-0498">Mitosis</keyword>
<evidence type="ECO:0000256" key="12">
    <source>
        <dbReference type="SAM" id="Coils"/>
    </source>
</evidence>
<keyword evidence="10" id="KW-0131">Cell cycle</keyword>
<dbReference type="PANTHER" id="PTHR21650">
    <property type="entry name" value="MEMBRALIN/KINETOCHORE PROTEIN NUF2"/>
    <property type="match status" value="1"/>
</dbReference>
<feature type="domain" description="Nuf2 DHR10-like" evidence="14">
    <location>
        <begin position="287"/>
        <end position="398"/>
    </location>
</feature>
<dbReference type="GO" id="GO:0051301">
    <property type="term" value="P:cell division"/>
    <property type="evidence" value="ECO:0007669"/>
    <property type="project" value="UniProtKB-KW"/>
</dbReference>
<gene>
    <name evidence="15" type="ORF">DAPK24_000850</name>
</gene>
<evidence type="ECO:0000313" key="15">
    <source>
        <dbReference type="EMBL" id="GMM43510.1"/>
    </source>
</evidence>
<proteinExistence type="inferred from homology"/>
<comment type="similarity">
    <text evidence="3">Belongs to the NUF2 family.</text>
</comment>
<dbReference type="GO" id="GO:0044877">
    <property type="term" value="F:protein-containing complex binding"/>
    <property type="evidence" value="ECO:0007669"/>
    <property type="project" value="TreeGrafter"/>
</dbReference>
<evidence type="ECO:0000256" key="10">
    <source>
        <dbReference type="ARBA" id="ARBA00023306"/>
    </source>
</evidence>
<accession>A0AAV5QWL3</accession>
<evidence type="ECO:0000256" key="3">
    <source>
        <dbReference type="ARBA" id="ARBA00005498"/>
    </source>
</evidence>
<feature type="coiled-coil region" evidence="12">
    <location>
        <begin position="313"/>
        <end position="385"/>
    </location>
</feature>
<keyword evidence="4" id="KW-0158">Chromosome</keyword>
<keyword evidence="5" id="KW-0132">Cell division</keyword>
<evidence type="ECO:0000259" key="13">
    <source>
        <dbReference type="Pfam" id="PF03800"/>
    </source>
</evidence>
<dbReference type="GO" id="GO:0007052">
    <property type="term" value="P:mitotic spindle organization"/>
    <property type="evidence" value="ECO:0007669"/>
    <property type="project" value="TreeGrafter"/>
</dbReference>
<dbReference type="GO" id="GO:0005634">
    <property type="term" value="C:nucleus"/>
    <property type="evidence" value="ECO:0007669"/>
    <property type="project" value="UniProtKB-SubCell"/>
</dbReference>
<dbReference type="Pfam" id="PF03800">
    <property type="entry name" value="Nuf2"/>
    <property type="match status" value="1"/>
</dbReference>
<evidence type="ECO:0000256" key="6">
    <source>
        <dbReference type="ARBA" id="ARBA00022776"/>
    </source>
</evidence>
<evidence type="ECO:0000256" key="1">
    <source>
        <dbReference type="ARBA" id="ARBA00004123"/>
    </source>
</evidence>
<protein>
    <submittedName>
        <fullName evidence="15">Kinetochore-associated Ndc80 complex subunit</fullName>
    </submittedName>
</protein>
<dbReference type="GO" id="GO:0051383">
    <property type="term" value="P:kinetochore organization"/>
    <property type="evidence" value="ECO:0007669"/>
    <property type="project" value="TreeGrafter"/>
</dbReference>
<reference evidence="15 16" key="1">
    <citation type="journal article" date="2023" name="Elife">
        <title>Identification of key yeast species and microbe-microbe interactions impacting larval growth of Drosophila in the wild.</title>
        <authorList>
            <person name="Mure A."/>
            <person name="Sugiura Y."/>
            <person name="Maeda R."/>
            <person name="Honda K."/>
            <person name="Sakurai N."/>
            <person name="Takahashi Y."/>
            <person name="Watada M."/>
            <person name="Katoh T."/>
            <person name="Gotoh A."/>
            <person name="Gotoh Y."/>
            <person name="Taniguchi I."/>
            <person name="Nakamura K."/>
            <person name="Hayashi T."/>
            <person name="Katayama T."/>
            <person name="Uemura T."/>
            <person name="Hattori Y."/>
        </authorList>
    </citation>
    <scope>NUCLEOTIDE SEQUENCE [LARGE SCALE GENOMIC DNA]</scope>
    <source>
        <strain evidence="15 16">PK-24</strain>
    </source>
</reference>
<evidence type="ECO:0000256" key="4">
    <source>
        <dbReference type="ARBA" id="ARBA00022454"/>
    </source>
</evidence>
<dbReference type="GO" id="GO:0051315">
    <property type="term" value="P:attachment of mitotic spindle microtubules to kinetochore"/>
    <property type="evidence" value="ECO:0007669"/>
    <property type="project" value="TreeGrafter"/>
</dbReference>
<dbReference type="GO" id="GO:0031262">
    <property type="term" value="C:Ndc80 complex"/>
    <property type="evidence" value="ECO:0007669"/>
    <property type="project" value="InterPro"/>
</dbReference>
<dbReference type="InterPro" id="IPR038275">
    <property type="entry name" value="Nuf2_N_sf"/>
</dbReference>
<dbReference type="EMBL" id="BTGB01000001">
    <property type="protein sequence ID" value="GMM43510.1"/>
    <property type="molecule type" value="Genomic_DNA"/>
</dbReference>
<evidence type="ECO:0000256" key="7">
    <source>
        <dbReference type="ARBA" id="ARBA00022838"/>
    </source>
</evidence>
<dbReference type="Pfam" id="PF18595">
    <property type="entry name" value="Nuf2_DHR10-like"/>
    <property type="match status" value="1"/>
</dbReference>
<evidence type="ECO:0000256" key="9">
    <source>
        <dbReference type="ARBA" id="ARBA00023242"/>
    </source>
</evidence>
<evidence type="ECO:0000256" key="11">
    <source>
        <dbReference type="ARBA" id="ARBA00023328"/>
    </source>
</evidence>
<dbReference type="Gene3D" id="1.10.418.60">
    <property type="entry name" value="Ncd80 complex, Nuf2 subunit"/>
    <property type="match status" value="1"/>
</dbReference>
<organism evidence="15 16">
    <name type="scientific">Pichia kluyveri</name>
    <name type="common">Yeast</name>
    <dbReference type="NCBI Taxonomy" id="36015"/>
    <lineage>
        <taxon>Eukaryota</taxon>
        <taxon>Fungi</taxon>
        <taxon>Dikarya</taxon>
        <taxon>Ascomycota</taxon>
        <taxon>Saccharomycotina</taxon>
        <taxon>Pichiomycetes</taxon>
        <taxon>Pichiales</taxon>
        <taxon>Pichiaceae</taxon>
        <taxon>Pichia</taxon>
    </lineage>
</organism>
<evidence type="ECO:0000256" key="5">
    <source>
        <dbReference type="ARBA" id="ARBA00022618"/>
    </source>
</evidence>
<name>A0AAV5QWL3_PICKL</name>
<evidence type="ECO:0000256" key="8">
    <source>
        <dbReference type="ARBA" id="ARBA00023054"/>
    </source>
</evidence>
<keyword evidence="11" id="KW-0137">Centromere</keyword>
<keyword evidence="8 12" id="KW-0175">Coiled coil</keyword>
<evidence type="ECO:0000313" key="16">
    <source>
        <dbReference type="Proteomes" id="UP001378960"/>
    </source>
</evidence>
<keyword evidence="16" id="KW-1185">Reference proteome</keyword>
<feature type="coiled-coil region" evidence="12">
    <location>
        <begin position="166"/>
        <end position="267"/>
    </location>
</feature>
<evidence type="ECO:0000256" key="2">
    <source>
        <dbReference type="ARBA" id="ARBA00004629"/>
    </source>
</evidence>
<keyword evidence="7" id="KW-0995">Kinetochore</keyword>
<dbReference type="AlphaFoldDB" id="A0AAV5QWL3"/>
<dbReference type="PANTHER" id="PTHR21650:SF2">
    <property type="entry name" value="KINETOCHORE PROTEIN NUF2"/>
    <property type="match status" value="1"/>
</dbReference>
<dbReference type="Proteomes" id="UP001378960">
    <property type="component" value="Unassembled WGS sequence"/>
</dbReference>
<comment type="subcellular location">
    <subcellularLocation>
        <location evidence="2">Chromosome</location>
        <location evidence="2">Centromere</location>
        <location evidence="2">Kinetochore</location>
    </subcellularLocation>
    <subcellularLocation>
        <location evidence="1">Nucleus</location>
    </subcellularLocation>
</comment>
<dbReference type="GO" id="GO:0045132">
    <property type="term" value="P:meiotic chromosome segregation"/>
    <property type="evidence" value="ECO:0007669"/>
    <property type="project" value="TreeGrafter"/>
</dbReference>
<feature type="domain" description="Kinetochore protein Nuf2 N-terminal" evidence="13">
    <location>
        <begin position="21"/>
        <end position="172"/>
    </location>
</feature>
<dbReference type="InterPro" id="IPR005549">
    <property type="entry name" value="Kinetochore_Nuf2_N"/>
</dbReference>
<evidence type="ECO:0000259" key="14">
    <source>
        <dbReference type="Pfam" id="PF18595"/>
    </source>
</evidence>
<comment type="caution">
    <text evidence="15">The sequence shown here is derived from an EMBL/GenBank/DDBJ whole genome shotgun (WGS) entry which is preliminary data.</text>
</comment>